<dbReference type="EMBL" id="JAVDBT010000004">
    <property type="protein sequence ID" value="MDQ2065854.1"/>
    <property type="molecule type" value="Genomic_DNA"/>
</dbReference>
<keyword evidence="1" id="KW-0732">Signal</keyword>
<organism evidence="2 3">
    <name type="scientific">Pseudogemmobacter lacusdianii</name>
    <dbReference type="NCBI Taxonomy" id="3069608"/>
    <lineage>
        <taxon>Bacteria</taxon>
        <taxon>Pseudomonadati</taxon>
        <taxon>Pseudomonadota</taxon>
        <taxon>Alphaproteobacteria</taxon>
        <taxon>Rhodobacterales</taxon>
        <taxon>Paracoccaceae</taxon>
        <taxon>Pseudogemmobacter</taxon>
    </lineage>
</organism>
<gene>
    <name evidence="2" type="ORF">Q9295_05690</name>
</gene>
<evidence type="ECO:0000313" key="2">
    <source>
        <dbReference type="EMBL" id="MDQ2065854.1"/>
    </source>
</evidence>
<name>A0ABU0VVT1_9RHOB</name>
<keyword evidence="3" id="KW-1185">Reference proteome</keyword>
<reference evidence="2 3" key="1">
    <citation type="submission" date="2023-08" db="EMBL/GenBank/DDBJ databases">
        <title>Characterization of two Paracoccaceae strains isolated from Phycosphere and proposal of Xinfangfangia lacusdiani sp. nov.</title>
        <authorList>
            <person name="Deng Y."/>
            <person name="Zhang Y.Q."/>
        </authorList>
    </citation>
    <scope>NUCLEOTIDE SEQUENCE [LARGE SCALE GENOMIC DNA]</scope>
    <source>
        <strain evidence="2 3">CPCC 101601</strain>
    </source>
</reference>
<feature type="signal peptide" evidence="1">
    <location>
        <begin position="1"/>
        <end position="25"/>
    </location>
</feature>
<evidence type="ECO:0000313" key="3">
    <source>
        <dbReference type="Proteomes" id="UP001239680"/>
    </source>
</evidence>
<accession>A0ABU0VVT1</accession>
<proteinExistence type="predicted"/>
<evidence type="ECO:0000256" key="1">
    <source>
        <dbReference type="SAM" id="SignalP"/>
    </source>
</evidence>
<protein>
    <submittedName>
        <fullName evidence="2">Uncharacterized protein</fullName>
    </submittedName>
</protein>
<comment type="caution">
    <text evidence="2">The sequence shown here is derived from an EMBL/GenBank/DDBJ whole genome shotgun (WGS) entry which is preliminary data.</text>
</comment>
<dbReference type="Proteomes" id="UP001239680">
    <property type="component" value="Unassembled WGS sequence"/>
</dbReference>
<feature type="chain" id="PRO_5045370762" evidence="1">
    <location>
        <begin position="26"/>
        <end position="277"/>
    </location>
</feature>
<sequence>MTFSLGKILPLSLPLLAPFAALAQAADERFDLGGHEVLLRATEDFTSAVIMGGETLHEDAQVLLDPVLDLAGTPVLSGLSGAGGNACSAAPFVLALKNGQPELDGPVETCTYLERSIEGDALVYSNTPLPGVPSEVWRWTVAGGWSQEDGQEFQPLAGETWADSAVLAGKHPIEALGFAPVYAIFKQGMSPVDFAAYTNALAEMGSGDLGALGYQGEACWQVDCEGVWARLWIDPATKTAVAIWQAAEDDAPRFFPEAAETWPAWIQDAAQSVLAFD</sequence>
<dbReference type="RefSeq" id="WP_306679540.1">
    <property type="nucleotide sequence ID" value="NZ_JAVDBT010000004.1"/>
</dbReference>